<evidence type="ECO:0000313" key="3">
    <source>
        <dbReference type="Proteomes" id="UP000324800"/>
    </source>
</evidence>
<evidence type="ECO:0000313" key="2">
    <source>
        <dbReference type="EMBL" id="KAA6377562.1"/>
    </source>
</evidence>
<gene>
    <name evidence="2" type="ORF">EZS28_026914</name>
</gene>
<feature type="region of interest" description="Disordered" evidence="1">
    <location>
        <begin position="73"/>
        <end position="99"/>
    </location>
</feature>
<comment type="caution">
    <text evidence="2">The sequence shown here is derived from an EMBL/GenBank/DDBJ whole genome shotgun (WGS) entry which is preliminary data.</text>
</comment>
<feature type="compositionally biased region" description="Polar residues" evidence="1">
    <location>
        <begin position="80"/>
        <end position="95"/>
    </location>
</feature>
<dbReference type="Proteomes" id="UP000324800">
    <property type="component" value="Unassembled WGS sequence"/>
</dbReference>
<reference evidence="2 3" key="1">
    <citation type="submission" date="2019-03" db="EMBL/GenBank/DDBJ databases">
        <title>Single cell metagenomics reveals metabolic interactions within the superorganism composed of flagellate Streblomastix strix and complex community of Bacteroidetes bacteria on its surface.</title>
        <authorList>
            <person name="Treitli S.C."/>
            <person name="Kolisko M."/>
            <person name="Husnik F."/>
            <person name="Keeling P."/>
            <person name="Hampl V."/>
        </authorList>
    </citation>
    <scope>NUCLEOTIDE SEQUENCE [LARGE SCALE GENOMIC DNA]</scope>
    <source>
        <strain evidence="2">ST1C</strain>
    </source>
</reference>
<evidence type="ECO:0000256" key="1">
    <source>
        <dbReference type="SAM" id="MobiDB-lite"/>
    </source>
</evidence>
<organism evidence="2 3">
    <name type="scientific">Streblomastix strix</name>
    <dbReference type="NCBI Taxonomy" id="222440"/>
    <lineage>
        <taxon>Eukaryota</taxon>
        <taxon>Metamonada</taxon>
        <taxon>Preaxostyla</taxon>
        <taxon>Oxymonadida</taxon>
        <taxon>Streblomastigidae</taxon>
        <taxon>Streblomastix</taxon>
    </lineage>
</organism>
<feature type="region of interest" description="Disordered" evidence="1">
    <location>
        <begin position="23"/>
        <end position="45"/>
    </location>
</feature>
<sequence length="223" mass="25725">MDNDMKVVRRDDLQDLFIKKKKTSHEIEDIKPAQSQKGARGKNGEHVQKMTIDLEQGDGYEGWDEPFQGFPERLNEPHKQQGSRLGRINNSQQVQRSHDRMRQIPVKQMAEILSKEIAIQASIFKPLGYSHRSFIFRDLGKFRYLKSDQKVVMTKGRTRLEQSDQYSDTMTEFIDAKQALLVAMENGYGSHNNIEQIVPYTMLFVSANAVARLKELANAPREL</sequence>
<dbReference type="AlphaFoldDB" id="A0A5J4V5C5"/>
<proteinExistence type="predicted"/>
<protein>
    <submittedName>
        <fullName evidence="2">Uncharacterized protein</fullName>
    </submittedName>
</protein>
<name>A0A5J4V5C5_9EUKA</name>
<accession>A0A5J4V5C5</accession>
<dbReference type="EMBL" id="SNRW01009726">
    <property type="protein sequence ID" value="KAA6377562.1"/>
    <property type="molecule type" value="Genomic_DNA"/>
</dbReference>